<evidence type="ECO:0000313" key="2">
    <source>
        <dbReference type="Proteomes" id="UP000515161"/>
    </source>
</evidence>
<proteinExistence type="predicted"/>
<evidence type="ECO:0000256" key="1">
    <source>
        <dbReference type="SAM" id="MobiDB-lite"/>
    </source>
</evidence>
<feature type="region of interest" description="Disordered" evidence="1">
    <location>
        <begin position="107"/>
        <end position="140"/>
    </location>
</feature>
<gene>
    <name evidence="3" type="primary">LOC117559845</name>
</gene>
<organism evidence="2 3">
    <name type="scientific">Gymnodraco acuticeps</name>
    <name type="common">Antarctic dragonfish</name>
    <dbReference type="NCBI Taxonomy" id="8218"/>
    <lineage>
        <taxon>Eukaryota</taxon>
        <taxon>Metazoa</taxon>
        <taxon>Chordata</taxon>
        <taxon>Craniata</taxon>
        <taxon>Vertebrata</taxon>
        <taxon>Euteleostomi</taxon>
        <taxon>Actinopterygii</taxon>
        <taxon>Neopterygii</taxon>
        <taxon>Teleostei</taxon>
        <taxon>Neoteleostei</taxon>
        <taxon>Acanthomorphata</taxon>
        <taxon>Eupercaria</taxon>
        <taxon>Perciformes</taxon>
        <taxon>Notothenioidei</taxon>
        <taxon>Bathydraconidae</taxon>
        <taxon>Gymnodraco</taxon>
    </lineage>
</organism>
<dbReference type="Proteomes" id="UP000515161">
    <property type="component" value="Unplaced"/>
</dbReference>
<dbReference type="GeneID" id="117559845"/>
<dbReference type="KEGG" id="gacu:117559845"/>
<dbReference type="OrthoDB" id="10025386at2759"/>
<dbReference type="PANTHER" id="PTHR47018:SF1">
    <property type="entry name" value="TESMIN_TSO1-LIKE CXC DOMAIN-CONTAINING PROTEIN"/>
    <property type="match status" value="1"/>
</dbReference>
<dbReference type="InParanoid" id="A0A6P8W2D8"/>
<keyword evidence="2" id="KW-1185">Reference proteome</keyword>
<name>A0A6P8W2D8_GYMAC</name>
<accession>A0A6P8W2D8</accession>
<dbReference type="AlphaFoldDB" id="A0A6P8W2D8"/>
<sequence>MFLLRPDKPETEQDEAMFDASYKLFCERIIRQRLLVNNEVLRMGQLRQAFIDMVKANEGVDASNYRQDLLKKRLAQDFPQLAFHMPTKRNVCELVFAETLSKDALVDMLPDPSGTETTQSSELSQTDSDNETGRTKCQTTHEDTRTLYTAALFLKRLLSDTPGMSCPWPPTSENVNVTESQTVVPIGLYQGDMNVKGQWTVQRQSVHGFASIACDQAIEQTLNRDAKTKGGWTGITQNRSAVYRWILSQHERAAIARQCESMAGISPELRTRKDLDKTRISADAKAEHKAVIIKSSDTDVAVIALQRVCL</sequence>
<feature type="compositionally biased region" description="Basic and acidic residues" evidence="1">
    <location>
        <begin position="131"/>
        <end position="140"/>
    </location>
</feature>
<protein>
    <submittedName>
        <fullName evidence="3">Uncharacterized protein LOC117559845</fullName>
    </submittedName>
</protein>
<feature type="compositionally biased region" description="Low complexity" evidence="1">
    <location>
        <begin position="115"/>
        <end position="127"/>
    </location>
</feature>
<dbReference type="PANTHER" id="PTHR47018">
    <property type="entry name" value="CXC DOMAIN-CONTAINING PROTEIN-RELATED"/>
    <property type="match status" value="1"/>
</dbReference>
<evidence type="ECO:0000313" key="3">
    <source>
        <dbReference type="RefSeq" id="XP_034092438.1"/>
    </source>
</evidence>
<dbReference type="RefSeq" id="XP_034092438.1">
    <property type="nucleotide sequence ID" value="XM_034236547.1"/>
</dbReference>
<reference evidence="3" key="1">
    <citation type="submission" date="2025-08" db="UniProtKB">
        <authorList>
            <consortium name="RefSeq"/>
        </authorList>
    </citation>
    <scope>IDENTIFICATION</scope>
</reference>